<keyword evidence="5" id="KW-0597">Phosphoprotein</keyword>
<dbReference type="OrthoDB" id="37886at2759"/>
<evidence type="ECO:0000313" key="15">
    <source>
        <dbReference type="EMBL" id="CAC5387833.1"/>
    </source>
</evidence>
<reference evidence="15 16" key="1">
    <citation type="submission" date="2020-06" db="EMBL/GenBank/DDBJ databases">
        <authorList>
            <person name="Li R."/>
            <person name="Bekaert M."/>
        </authorList>
    </citation>
    <scope>NUCLEOTIDE SEQUENCE [LARGE SCALE GENOMIC DNA]</scope>
    <source>
        <strain evidence="16">wild</strain>
    </source>
</reference>
<dbReference type="InterPro" id="IPR037104">
    <property type="entry name" value="Annexin_sf"/>
</dbReference>
<evidence type="ECO:0000256" key="10">
    <source>
        <dbReference type="ARBA" id="ARBA00023302"/>
    </source>
</evidence>
<dbReference type="SMART" id="SM00335">
    <property type="entry name" value="ANX"/>
    <property type="match status" value="4"/>
</dbReference>
<evidence type="ECO:0000313" key="16">
    <source>
        <dbReference type="Proteomes" id="UP000507470"/>
    </source>
</evidence>
<dbReference type="GO" id="GO:0032509">
    <property type="term" value="P:endosome transport via multivesicular body sorting pathway"/>
    <property type="evidence" value="ECO:0007669"/>
    <property type="project" value="TreeGrafter"/>
</dbReference>
<dbReference type="EMBL" id="CACVKT020004042">
    <property type="protein sequence ID" value="CAC5387833.1"/>
    <property type="molecule type" value="Genomic_DNA"/>
</dbReference>
<keyword evidence="9 14" id="KW-0041">Annexin</keyword>
<evidence type="ECO:0000256" key="8">
    <source>
        <dbReference type="ARBA" id="ARBA00022837"/>
    </source>
</evidence>
<evidence type="ECO:0000256" key="12">
    <source>
        <dbReference type="ARBA" id="ARBA00060393"/>
    </source>
</evidence>
<evidence type="ECO:0000256" key="13">
    <source>
        <dbReference type="ARBA" id="ARBA00077076"/>
    </source>
</evidence>
<protein>
    <recommendedName>
        <fullName evidence="13 14">Annexin</fullName>
    </recommendedName>
</protein>
<comment type="domain">
    <text evidence="14">A pair of annexin repeats may form one binding site for calcium and phospholipid.</text>
</comment>
<evidence type="ECO:0000256" key="11">
    <source>
        <dbReference type="ARBA" id="ARBA00059330"/>
    </source>
</evidence>
<dbReference type="GO" id="GO:0005509">
    <property type="term" value="F:calcium ion binding"/>
    <property type="evidence" value="ECO:0007669"/>
    <property type="project" value="InterPro"/>
</dbReference>
<keyword evidence="6" id="KW-0479">Metal-binding</keyword>
<dbReference type="PANTHER" id="PTHR10502:SF233">
    <property type="entry name" value="ANNEXIN B9"/>
    <property type="match status" value="1"/>
</dbReference>
<comment type="subcellular location">
    <subcellularLocation>
        <location evidence="1">Host cell</location>
    </subcellularLocation>
    <subcellularLocation>
        <location evidence="2">Secreted</location>
        <location evidence="2">Extracellular exosome</location>
    </subcellularLocation>
    <subcellularLocation>
        <location evidence="12">Tegument</location>
    </subcellularLocation>
</comment>
<evidence type="ECO:0000256" key="7">
    <source>
        <dbReference type="ARBA" id="ARBA00022737"/>
    </source>
</evidence>
<dbReference type="PROSITE" id="PS51897">
    <property type="entry name" value="ANNEXIN_2"/>
    <property type="match status" value="4"/>
</dbReference>
<dbReference type="FunFam" id="1.10.220.10:FF:000003">
    <property type="entry name" value="Annexin"/>
    <property type="match status" value="1"/>
</dbReference>
<proteinExistence type="inferred from homology"/>
<evidence type="ECO:0000256" key="1">
    <source>
        <dbReference type="ARBA" id="ARBA00004340"/>
    </source>
</evidence>
<accession>A0A6J8BV26</accession>
<dbReference type="GO" id="GO:0005576">
    <property type="term" value="C:extracellular region"/>
    <property type="evidence" value="ECO:0007669"/>
    <property type="project" value="UniProtKB-SubCell"/>
</dbReference>
<dbReference type="AlphaFoldDB" id="A0A6J8BV26"/>
<evidence type="ECO:0000256" key="5">
    <source>
        <dbReference type="ARBA" id="ARBA00022553"/>
    </source>
</evidence>
<comment type="function">
    <text evidence="11">Involved in reproduction of the worm. Involved in host-parasite interaction. Delivered into the host cell by means of parasite exosomes. Binds to acidic phospholipid membranes in a calcium-dependent manner in vitro. Causes aggregation of liposomes in the presence of calcium, but not in its absence. Likely to promote membrane fusion. May provide structural integrity within the tegument.</text>
</comment>
<organism evidence="15 16">
    <name type="scientific">Mytilus coruscus</name>
    <name type="common">Sea mussel</name>
    <dbReference type="NCBI Taxonomy" id="42192"/>
    <lineage>
        <taxon>Eukaryota</taxon>
        <taxon>Metazoa</taxon>
        <taxon>Spiralia</taxon>
        <taxon>Lophotrochozoa</taxon>
        <taxon>Mollusca</taxon>
        <taxon>Bivalvia</taxon>
        <taxon>Autobranchia</taxon>
        <taxon>Pteriomorphia</taxon>
        <taxon>Mytilida</taxon>
        <taxon>Mytiloidea</taxon>
        <taxon>Mytilidae</taxon>
        <taxon>Mytilinae</taxon>
        <taxon>Mytilus</taxon>
    </lineage>
</organism>
<dbReference type="FunFam" id="1.10.220.10:FF:000001">
    <property type="entry name" value="Annexin"/>
    <property type="match status" value="1"/>
</dbReference>
<evidence type="ECO:0000256" key="9">
    <source>
        <dbReference type="ARBA" id="ARBA00023216"/>
    </source>
</evidence>
<dbReference type="SUPFAM" id="SSF47874">
    <property type="entry name" value="Annexin"/>
    <property type="match status" value="1"/>
</dbReference>
<comment type="similarity">
    <text evidence="3 14">Belongs to the annexin family.</text>
</comment>
<evidence type="ECO:0000256" key="3">
    <source>
        <dbReference type="ARBA" id="ARBA00007831"/>
    </source>
</evidence>
<keyword evidence="16" id="KW-1185">Reference proteome</keyword>
<dbReference type="PROSITE" id="PS00223">
    <property type="entry name" value="ANNEXIN_1"/>
    <property type="match status" value="2"/>
</dbReference>
<dbReference type="InterPro" id="IPR018502">
    <property type="entry name" value="Annexin_repeat"/>
</dbReference>
<keyword evidence="7 14" id="KW-0677">Repeat</keyword>
<dbReference type="InterPro" id="IPR001464">
    <property type="entry name" value="Annexin"/>
</dbReference>
<evidence type="ECO:0000256" key="6">
    <source>
        <dbReference type="ARBA" id="ARBA00022723"/>
    </source>
</evidence>
<dbReference type="GO" id="GO:0043657">
    <property type="term" value="C:host cell"/>
    <property type="evidence" value="ECO:0007669"/>
    <property type="project" value="UniProtKB-SubCell"/>
</dbReference>
<dbReference type="GO" id="GO:0005737">
    <property type="term" value="C:cytoplasm"/>
    <property type="evidence" value="ECO:0007669"/>
    <property type="project" value="TreeGrafter"/>
</dbReference>
<dbReference type="GO" id="GO:0005886">
    <property type="term" value="C:plasma membrane"/>
    <property type="evidence" value="ECO:0007669"/>
    <property type="project" value="TreeGrafter"/>
</dbReference>
<keyword evidence="8 14" id="KW-0106">Calcium</keyword>
<dbReference type="Gene3D" id="1.10.220.10">
    <property type="entry name" value="Annexin"/>
    <property type="match status" value="4"/>
</dbReference>
<sequence length="320" mass="35784">MPSPTIVPNWNFDEAVEAEAAKQLKNAMKGFGTDEAVIIECLMKYSTEQRIKIAETFKQAYGQDLIEELKSELGGDFEDTCVAMLTPPRLLDVKELNKSISGVGTDESTLVEIMCSRSNEEIQEIKELYEKENECSLEDALMGDTSGYFGRLMRALVQGGRDTDDVDYTRVEEDAQKIFDAGAAQLGTEEAEINSILCVRSFDHLIDVFAKYEELSEGTSLEDAIKSETSADLQDGFLSIIQCAKNKQKYFAMRLNKAMEGFGTDDSDLIRLIVSRSEIDLGDIKDEFQQLYEKSLEEAIESECGGDYKRMLLALVQGNH</sequence>
<dbReference type="PRINTS" id="PR00196">
    <property type="entry name" value="ANNEXIN"/>
</dbReference>
<dbReference type="Pfam" id="PF00191">
    <property type="entry name" value="Annexin"/>
    <property type="match status" value="4"/>
</dbReference>
<dbReference type="GO" id="GO:0001786">
    <property type="term" value="F:phosphatidylserine binding"/>
    <property type="evidence" value="ECO:0007669"/>
    <property type="project" value="TreeGrafter"/>
</dbReference>
<evidence type="ECO:0000256" key="4">
    <source>
        <dbReference type="ARBA" id="ARBA00011738"/>
    </source>
</evidence>
<dbReference type="FunFam" id="1.10.220.10:FF:000005">
    <property type="entry name" value="Annexin"/>
    <property type="match status" value="1"/>
</dbReference>
<evidence type="ECO:0000256" key="2">
    <source>
        <dbReference type="ARBA" id="ARBA00004550"/>
    </source>
</evidence>
<dbReference type="FunFam" id="1.10.220.10:FF:000002">
    <property type="entry name" value="Annexin"/>
    <property type="match status" value="1"/>
</dbReference>
<comment type="subunit">
    <text evidence="4">Homodimer.</text>
</comment>
<dbReference type="GO" id="GO:0005544">
    <property type="term" value="F:calcium-dependent phospholipid binding"/>
    <property type="evidence" value="ECO:0007669"/>
    <property type="project" value="UniProtKB-KW"/>
</dbReference>
<gene>
    <name evidence="15" type="ORF">MCOR_23114</name>
</gene>
<keyword evidence="10 14" id="KW-0111">Calcium/phospholipid-binding</keyword>
<name>A0A6J8BV26_MYTCO</name>
<dbReference type="GO" id="GO:0005634">
    <property type="term" value="C:nucleus"/>
    <property type="evidence" value="ECO:0007669"/>
    <property type="project" value="TreeGrafter"/>
</dbReference>
<dbReference type="GO" id="GO:0012506">
    <property type="term" value="C:vesicle membrane"/>
    <property type="evidence" value="ECO:0007669"/>
    <property type="project" value="TreeGrafter"/>
</dbReference>
<dbReference type="PANTHER" id="PTHR10502">
    <property type="entry name" value="ANNEXIN"/>
    <property type="match status" value="1"/>
</dbReference>
<dbReference type="Proteomes" id="UP000507470">
    <property type="component" value="Unassembled WGS sequence"/>
</dbReference>
<evidence type="ECO:0000256" key="14">
    <source>
        <dbReference type="RuleBase" id="RU003540"/>
    </source>
</evidence>
<dbReference type="InterPro" id="IPR018252">
    <property type="entry name" value="Annexin_repeat_CS"/>
</dbReference>